<gene>
    <name evidence="1" type="ORF">B0H17DRAFT_1115132</name>
</gene>
<dbReference type="Proteomes" id="UP001221757">
    <property type="component" value="Unassembled WGS sequence"/>
</dbReference>
<name>A0AAD7FD49_MYCRO</name>
<comment type="caution">
    <text evidence="1">The sequence shown here is derived from an EMBL/GenBank/DDBJ whole genome shotgun (WGS) entry which is preliminary data.</text>
</comment>
<reference evidence="1" key="1">
    <citation type="submission" date="2023-03" db="EMBL/GenBank/DDBJ databases">
        <title>Massive genome expansion in bonnet fungi (Mycena s.s.) driven by repeated elements and novel gene families across ecological guilds.</title>
        <authorList>
            <consortium name="Lawrence Berkeley National Laboratory"/>
            <person name="Harder C.B."/>
            <person name="Miyauchi S."/>
            <person name="Viragh M."/>
            <person name="Kuo A."/>
            <person name="Thoen E."/>
            <person name="Andreopoulos B."/>
            <person name="Lu D."/>
            <person name="Skrede I."/>
            <person name="Drula E."/>
            <person name="Henrissat B."/>
            <person name="Morin E."/>
            <person name="Kohler A."/>
            <person name="Barry K."/>
            <person name="LaButti K."/>
            <person name="Morin E."/>
            <person name="Salamov A."/>
            <person name="Lipzen A."/>
            <person name="Mereny Z."/>
            <person name="Hegedus B."/>
            <person name="Baldrian P."/>
            <person name="Stursova M."/>
            <person name="Weitz H."/>
            <person name="Taylor A."/>
            <person name="Grigoriev I.V."/>
            <person name="Nagy L.G."/>
            <person name="Martin F."/>
            <person name="Kauserud H."/>
        </authorList>
    </citation>
    <scope>NUCLEOTIDE SEQUENCE</scope>
    <source>
        <strain evidence="1">CBHHK067</strain>
    </source>
</reference>
<dbReference type="EMBL" id="JARKIE010000792">
    <property type="protein sequence ID" value="KAJ7616743.1"/>
    <property type="molecule type" value="Genomic_DNA"/>
</dbReference>
<sequence length="76" mass="8103">MPPSAHCRPFCVAERDIPRSSAHRNPNKSISISAAHRLGLDFIITGHEICARYKCDPGRFGAGAACGAVRGTGRGR</sequence>
<evidence type="ECO:0000313" key="1">
    <source>
        <dbReference type="EMBL" id="KAJ7616743.1"/>
    </source>
</evidence>
<accession>A0AAD7FD49</accession>
<keyword evidence="2" id="KW-1185">Reference proteome</keyword>
<proteinExistence type="predicted"/>
<protein>
    <submittedName>
        <fullName evidence="1">Uncharacterized protein</fullName>
    </submittedName>
</protein>
<evidence type="ECO:0000313" key="2">
    <source>
        <dbReference type="Proteomes" id="UP001221757"/>
    </source>
</evidence>
<organism evidence="1 2">
    <name type="scientific">Mycena rosella</name>
    <name type="common">Pink bonnet</name>
    <name type="synonym">Agaricus rosellus</name>
    <dbReference type="NCBI Taxonomy" id="1033263"/>
    <lineage>
        <taxon>Eukaryota</taxon>
        <taxon>Fungi</taxon>
        <taxon>Dikarya</taxon>
        <taxon>Basidiomycota</taxon>
        <taxon>Agaricomycotina</taxon>
        <taxon>Agaricomycetes</taxon>
        <taxon>Agaricomycetidae</taxon>
        <taxon>Agaricales</taxon>
        <taxon>Marasmiineae</taxon>
        <taxon>Mycenaceae</taxon>
        <taxon>Mycena</taxon>
    </lineage>
</organism>
<dbReference type="AlphaFoldDB" id="A0AAD7FD49"/>